<dbReference type="RefSeq" id="WP_307411952.1">
    <property type="nucleotide sequence ID" value="NZ_JAUSUR010000010.1"/>
</dbReference>
<keyword evidence="1" id="KW-0812">Transmembrane</keyword>
<feature type="transmembrane region" description="Helical" evidence="1">
    <location>
        <begin position="103"/>
        <end position="124"/>
    </location>
</feature>
<sequence length="205" mass="23018">MKRQVSFINAIIAIIIMALAFLGLIYSYPFGNFYLLIGGVLSLYILGYDLKSLIRPLKKKDVFLIIKAILLSIGLSLIMLLIGNLLDQPSAANPITEGLNWTILLYTIPALFGEELLVIVMLVILEKILPKTRNGIITASIISAFIFGACHLSTYDWNLWQSIVVIGFTRLPFTYAWYKSDKNLLVNGLSHYLYDNLLFLITVLA</sequence>
<evidence type="ECO:0000259" key="2">
    <source>
        <dbReference type="Pfam" id="PF02517"/>
    </source>
</evidence>
<keyword evidence="1" id="KW-1133">Transmembrane helix</keyword>
<dbReference type="Proteomes" id="UP001230220">
    <property type="component" value="Unassembled WGS sequence"/>
</dbReference>
<feature type="transmembrane region" description="Helical" evidence="1">
    <location>
        <begin position="136"/>
        <end position="154"/>
    </location>
</feature>
<name>A0ABU0E8J4_9FIRM</name>
<dbReference type="InterPro" id="IPR003675">
    <property type="entry name" value="Rce1/LyrA-like_dom"/>
</dbReference>
<feature type="transmembrane region" description="Helical" evidence="1">
    <location>
        <begin position="7"/>
        <end position="27"/>
    </location>
</feature>
<accession>A0ABU0E8J4</accession>
<comment type="caution">
    <text evidence="3">The sequence shown here is derived from an EMBL/GenBank/DDBJ whole genome shotgun (WGS) entry which is preliminary data.</text>
</comment>
<dbReference type="Pfam" id="PF02517">
    <property type="entry name" value="Rce1-like"/>
    <property type="match status" value="1"/>
</dbReference>
<evidence type="ECO:0000256" key="1">
    <source>
        <dbReference type="SAM" id="Phobius"/>
    </source>
</evidence>
<evidence type="ECO:0000313" key="4">
    <source>
        <dbReference type="Proteomes" id="UP001230220"/>
    </source>
</evidence>
<proteinExistence type="predicted"/>
<organism evidence="3 4">
    <name type="scientific">Breznakia pachnodae</name>
    <dbReference type="NCBI Taxonomy" id="265178"/>
    <lineage>
        <taxon>Bacteria</taxon>
        <taxon>Bacillati</taxon>
        <taxon>Bacillota</taxon>
        <taxon>Erysipelotrichia</taxon>
        <taxon>Erysipelotrichales</taxon>
        <taxon>Erysipelotrichaceae</taxon>
        <taxon>Breznakia</taxon>
    </lineage>
</organism>
<feature type="domain" description="CAAX prenyl protease 2/Lysostaphin resistance protein A-like" evidence="2">
    <location>
        <begin position="100"/>
        <end position="195"/>
    </location>
</feature>
<feature type="transmembrane region" description="Helical" evidence="1">
    <location>
        <begin position="33"/>
        <end position="50"/>
    </location>
</feature>
<keyword evidence="4" id="KW-1185">Reference proteome</keyword>
<feature type="transmembrane region" description="Helical" evidence="1">
    <location>
        <begin position="160"/>
        <end position="178"/>
    </location>
</feature>
<reference evidence="3 4" key="1">
    <citation type="submission" date="2023-07" db="EMBL/GenBank/DDBJ databases">
        <title>Genomic Encyclopedia of Type Strains, Phase IV (KMG-IV): sequencing the most valuable type-strain genomes for metagenomic binning, comparative biology and taxonomic classification.</title>
        <authorList>
            <person name="Goeker M."/>
        </authorList>
    </citation>
    <scope>NUCLEOTIDE SEQUENCE [LARGE SCALE GENOMIC DNA]</scope>
    <source>
        <strain evidence="3 4">DSM 16784</strain>
    </source>
</reference>
<keyword evidence="1" id="KW-0472">Membrane</keyword>
<protein>
    <submittedName>
        <fullName evidence="3">Membrane protein</fullName>
    </submittedName>
</protein>
<evidence type="ECO:0000313" key="3">
    <source>
        <dbReference type="EMBL" id="MDQ0363202.1"/>
    </source>
</evidence>
<dbReference type="EMBL" id="JAUSUR010000010">
    <property type="protein sequence ID" value="MDQ0363202.1"/>
    <property type="molecule type" value="Genomic_DNA"/>
</dbReference>
<gene>
    <name evidence="3" type="ORF">J2S15_003963</name>
</gene>
<feature type="transmembrane region" description="Helical" evidence="1">
    <location>
        <begin position="62"/>
        <end position="83"/>
    </location>
</feature>